<name>A0AC61RFI2_9BACT</name>
<evidence type="ECO:0000313" key="2">
    <source>
        <dbReference type="Proteomes" id="UP000306319"/>
    </source>
</evidence>
<evidence type="ECO:0000313" key="1">
    <source>
        <dbReference type="EMBL" id="TGY78500.1"/>
    </source>
</evidence>
<dbReference type="Proteomes" id="UP000306319">
    <property type="component" value="Unassembled WGS sequence"/>
</dbReference>
<gene>
    <name evidence="1" type="ORF">E5331_10435</name>
</gene>
<dbReference type="EMBL" id="SRYB01000013">
    <property type="protein sequence ID" value="TGY78500.1"/>
    <property type="molecule type" value="Genomic_DNA"/>
</dbReference>
<protein>
    <submittedName>
        <fullName evidence="1">ATP-binding protein</fullName>
    </submittedName>
</protein>
<comment type="caution">
    <text evidence="1">The sequence shown here is derived from an EMBL/GenBank/DDBJ whole genome shotgun (WGS) entry which is preliminary data.</text>
</comment>
<sequence>MILSLRIKNFYSLRDEVVIDFTANMNSRNSRNAQPNSLIDFHGDKFVNIIGLFGGNAAGKSNLIKAMDYCRNLILTSHLNNEGDELGNVSFKFGGNMPSEFYIDFVTDGIEYEYSFEIYGGVITSEELYYYPNKRKSRIFSRTETTSYYFKKGVIPRPSEVVANTGPKTLFLSRASSMQKEIAQKVFRFFLNEMMVGRGSVDLSNLSVAEFENDKKLLLMGLEVCDSDIIDITLSENMSGQLILQSFHRENPELPFDFIKEESDGTKSLLTLLIIILRKITAGATFFIDEFDLKLHLRLAEFILDLVRSSKSAQMVFTSHNPLLIDTDSLRPEQIVFVSKQSDGNSEFVSLAEFVGINKIKDIRQAYLQGRFDGVPYIGSARSLISEITLNHEKA</sequence>
<keyword evidence="2" id="KW-1185">Reference proteome</keyword>
<keyword evidence="1" id="KW-0547">Nucleotide-binding</keyword>
<organism evidence="1 2">
    <name type="scientific">Lepagella muris</name>
    <dbReference type="NCBI Taxonomy" id="3032870"/>
    <lineage>
        <taxon>Bacteria</taxon>
        <taxon>Pseudomonadati</taxon>
        <taxon>Bacteroidota</taxon>
        <taxon>Bacteroidia</taxon>
        <taxon>Bacteroidales</taxon>
        <taxon>Muribaculaceae</taxon>
        <taxon>Lepagella</taxon>
    </lineage>
</organism>
<accession>A0AC61RFI2</accession>
<reference evidence="1" key="1">
    <citation type="submission" date="2019-04" db="EMBL/GenBank/DDBJ databases">
        <title>Microbes associate with the intestines of laboratory mice.</title>
        <authorList>
            <person name="Navarre W."/>
            <person name="Wong E."/>
            <person name="Huang K."/>
            <person name="Tropini C."/>
            <person name="Ng K."/>
            <person name="Yu B."/>
        </authorList>
    </citation>
    <scope>NUCLEOTIDE SEQUENCE</scope>
    <source>
        <strain evidence="1">NM04_E33</strain>
    </source>
</reference>
<keyword evidence="1" id="KW-0067">ATP-binding</keyword>
<proteinExistence type="predicted"/>